<name>A0A380S6K2_FIBSU</name>
<evidence type="ECO:0000313" key="2">
    <source>
        <dbReference type="Proteomes" id="UP000255423"/>
    </source>
</evidence>
<dbReference type="AlphaFoldDB" id="A0A380S6K2"/>
<protein>
    <recommendedName>
        <fullName evidence="3">NYN domain-containing protein</fullName>
    </recommendedName>
</protein>
<dbReference type="EMBL" id="UHJL01000002">
    <property type="protein sequence ID" value="SUQ24534.1"/>
    <property type="molecule type" value="Genomic_DNA"/>
</dbReference>
<evidence type="ECO:0000313" key="1">
    <source>
        <dbReference type="EMBL" id="SUQ24534.1"/>
    </source>
</evidence>
<gene>
    <name evidence="1" type="ORF">SAMN05661053_1940</name>
</gene>
<sequence length="243" mass="28058">MNTCLILVDFANCDWEHISVSNLIRDIYLQCKSKSIDFDLAVMRLYGGWYVDDLVSDQRQEAVKKIGSWPTIIRISESKIIRIQFLFADEILGYKGNENANVRRTFVERKAKLKGIKIKGDVSNLCNSANCRIKETSKWLSTQKPCLNNICGKKFGEVFVRYEQKQVDTHLLCDFILSLLNQRDCMVFIMSKDLDFMPGIQTACLMGCTKRIGLILTNKVSEYQMSYFERNDIIQVSCIKEDQ</sequence>
<evidence type="ECO:0008006" key="3">
    <source>
        <dbReference type="Google" id="ProtNLM"/>
    </source>
</evidence>
<organism evidence="1 2">
    <name type="scientific">Fibrobacter succinogenes</name>
    <name type="common">Bacteroides succinogenes</name>
    <dbReference type="NCBI Taxonomy" id="833"/>
    <lineage>
        <taxon>Bacteria</taxon>
        <taxon>Pseudomonadati</taxon>
        <taxon>Fibrobacterota</taxon>
        <taxon>Fibrobacteria</taxon>
        <taxon>Fibrobacterales</taxon>
        <taxon>Fibrobacteraceae</taxon>
        <taxon>Fibrobacter</taxon>
    </lineage>
</organism>
<proteinExistence type="predicted"/>
<accession>A0A380S6K2</accession>
<dbReference type="RefSeq" id="WP_109572996.1">
    <property type="nucleotide sequence ID" value="NZ_UHJL01000002.1"/>
</dbReference>
<dbReference type="Proteomes" id="UP000255423">
    <property type="component" value="Unassembled WGS sequence"/>
</dbReference>
<reference evidence="1 2" key="1">
    <citation type="submission" date="2017-08" db="EMBL/GenBank/DDBJ databases">
        <authorList>
            <person name="de Groot N.N."/>
        </authorList>
    </citation>
    <scope>NUCLEOTIDE SEQUENCE [LARGE SCALE GENOMIC DNA]</scope>
    <source>
        <strain evidence="1 2">HM2</strain>
    </source>
</reference>